<comment type="similarity">
    <text evidence="1 5">Belongs to the tRNA pseudouridine synthase TruA family.</text>
</comment>
<name>A0A8S9UMH7_PHYIN</name>
<dbReference type="PANTHER" id="PTHR11142">
    <property type="entry name" value="PSEUDOURIDYLATE SYNTHASE"/>
    <property type="match status" value="1"/>
</dbReference>
<accession>A0A8S9UMH7</accession>
<keyword evidence="2 5" id="KW-0819">tRNA processing</keyword>
<dbReference type="Gene3D" id="3.30.70.580">
    <property type="entry name" value="Pseudouridine synthase I, catalytic domain, N-terminal subdomain"/>
    <property type="match status" value="1"/>
</dbReference>
<dbReference type="GO" id="GO:0160147">
    <property type="term" value="F:tRNA pseudouridine(38-40) synthase activity"/>
    <property type="evidence" value="ECO:0007669"/>
    <property type="project" value="UniProtKB-EC"/>
</dbReference>
<dbReference type="EC" id="5.4.99.12" evidence="5"/>
<dbReference type="Gene3D" id="3.30.70.660">
    <property type="entry name" value="Pseudouridine synthase I, catalytic domain, C-terminal subdomain"/>
    <property type="match status" value="1"/>
</dbReference>
<feature type="domain" description="Pseudouridine synthase I TruA alpha/beta" evidence="6">
    <location>
        <begin position="298"/>
        <end position="452"/>
    </location>
</feature>
<dbReference type="InterPro" id="IPR020094">
    <property type="entry name" value="TruA/RsuA/RluB/E/F_N"/>
</dbReference>
<dbReference type="Pfam" id="PF13637">
    <property type="entry name" value="Ank_4"/>
    <property type="match status" value="1"/>
</dbReference>
<dbReference type="Proteomes" id="UP000704712">
    <property type="component" value="Unassembled WGS sequence"/>
</dbReference>
<evidence type="ECO:0000256" key="1">
    <source>
        <dbReference type="ARBA" id="ARBA00009375"/>
    </source>
</evidence>
<dbReference type="InterPro" id="IPR020095">
    <property type="entry name" value="PsdUridine_synth_TruA_C"/>
</dbReference>
<feature type="repeat" description="ANK" evidence="4">
    <location>
        <begin position="85"/>
        <end position="117"/>
    </location>
</feature>
<evidence type="ECO:0000256" key="3">
    <source>
        <dbReference type="ARBA" id="ARBA00023235"/>
    </source>
</evidence>
<evidence type="ECO:0000256" key="2">
    <source>
        <dbReference type="ARBA" id="ARBA00022694"/>
    </source>
</evidence>
<dbReference type="SUPFAM" id="SSF48403">
    <property type="entry name" value="Ankyrin repeat"/>
    <property type="match status" value="1"/>
</dbReference>
<dbReference type="InterPro" id="IPR020103">
    <property type="entry name" value="PsdUridine_synth_cat_dom_sf"/>
</dbReference>
<evidence type="ECO:0000259" key="6">
    <source>
        <dbReference type="Pfam" id="PF01416"/>
    </source>
</evidence>
<dbReference type="EMBL" id="JAACNO010001556">
    <property type="protein sequence ID" value="KAF4139568.1"/>
    <property type="molecule type" value="Genomic_DNA"/>
</dbReference>
<keyword evidence="4" id="KW-0040">ANK repeat</keyword>
<evidence type="ECO:0000256" key="5">
    <source>
        <dbReference type="RuleBase" id="RU003792"/>
    </source>
</evidence>
<dbReference type="Gene3D" id="1.25.40.20">
    <property type="entry name" value="Ankyrin repeat-containing domain"/>
    <property type="match status" value="1"/>
</dbReference>
<dbReference type="HAMAP" id="MF_00171">
    <property type="entry name" value="TruA"/>
    <property type="match status" value="1"/>
</dbReference>
<protein>
    <recommendedName>
        <fullName evidence="5">tRNA pseudouridine synthase</fullName>
        <ecNumber evidence="5">5.4.99.12</ecNumber>
    </recommendedName>
</protein>
<dbReference type="InterPro" id="IPR036770">
    <property type="entry name" value="Ankyrin_rpt-contain_sf"/>
</dbReference>
<dbReference type="GO" id="GO:0003723">
    <property type="term" value="F:RNA binding"/>
    <property type="evidence" value="ECO:0007669"/>
    <property type="project" value="InterPro"/>
</dbReference>
<comment type="caution">
    <text evidence="7">The sequence shown here is derived from an EMBL/GenBank/DDBJ whole genome shotgun (WGS) entry which is preliminary data.</text>
</comment>
<gene>
    <name evidence="7" type="ORF">GN958_ATG11469</name>
</gene>
<feature type="repeat" description="ANK" evidence="4">
    <location>
        <begin position="52"/>
        <end position="84"/>
    </location>
</feature>
<dbReference type="PANTHER" id="PTHR11142:SF0">
    <property type="entry name" value="TRNA PSEUDOURIDINE SYNTHASE-LIKE 1"/>
    <property type="match status" value="1"/>
</dbReference>
<dbReference type="AlphaFoldDB" id="A0A8S9UMH7"/>
<evidence type="ECO:0000313" key="8">
    <source>
        <dbReference type="Proteomes" id="UP000704712"/>
    </source>
</evidence>
<dbReference type="Pfam" id="PF01416">
    <property type="entry name" value="PseudoU_synth_1"/>
    <property type="match status" value="1"/>
</dbReference>
<dbReference type="SUPFAM" id="SSF55120">
    <property type="entry name" value="Pseudouridine synthase"/>
    <property type="match status" value="1"/>
</dbReference>
<dbReference type="GO" id="GO:0031119">
    <property type="term" value="P:tRNA pseudouridine synthesis"/>
    <property type="evidence" value="ECO:0007669"/>
    <property type="project" value="TreeGrafter"/>
</dbReference>
<evidence type="ECO:0000313" key="7">
    <source>
        <dbReference type="EMBL" id="KAF4139568.1"/>
    </source>
</evidence>
<dbReference type="PROSITE" id="PS50088">
    <property type="entry name" value="ANK_REPEAT"/>
    <property type="match status" value="2"/>
</dbReference>
<dbReference type="InterPro" id="IPR002110">
    <property type="entry name" value="Ankyrin_rpt"/>
</dbReference>
<organism evidence="7 8">
    <name type="scientific">Phytophthora infestans</name>
    <name type="common">Potato late blight agent</name>
    <name type="synonym">Botrytis infestans</name>
    <dbReference type="NCBI Taxonomy" id="4787"/>
    <lineage>
        <taxon>Eukaryota</taxon>
        <taxon>Sar</taxon>
        <taxon>Stramenopiles</taxon>
        <taxon>Oomycota</taxon>
        <taxon>Peronosporomycetes</taxon>
        <taxon>Peronosporales</taxon>
        <taxon>Peronosporaceae</taxon>
        <taxon>Phytophthora</taxon>
    </lineage>
</organism>
<sequence>MKQASLSLQSEVSTMSFVKIEELFTAAAGNGDVKELAALLEQGARINDTDKEGYAALQAAVKKGCDDCVVFLLERGADVNQRDSDGFSALHEAAFFGHDNIARILLRHGADKTYTNSEGATALDLATWTMESPDKSDLSAATPTSWRYCLHIAYYGTGFVGWQRQQQETKSSSGHDSVQEVVEAAVTETLGTSKRVNVTGVSRTDAGTHALYQFGFIRLDSELPMTMDELKDRVNTKLDIGRVAVLGVTVPTTGPSRIRSRYKKYIYYLQQGHRPDLELGKYSWFLGRRLDIQRIRDALKFLEGTHDFRPFSQGLQKPKFEDMTTLRTVMSAKVVARRNVNFSLDPPVSGSGEIIDAADMYREPGNSTVVDTKAVATGEHKKRKVEPANEGAPVHFVCIELVANGFLRHMVRRIIGTLRPIGEGTQPASRMQQVLAGEVQPGPSAPTKGLWLHRTWLTQEDYVDDCAAEQ</sequence>
<dbReference type="SMART" id="SM00248">
    <property type="entry name" value="ANK"/>
    <property type="match status" value="3"/>
</dbReference>
<dbReference type="InterPro" id="IPR020097">
    <property type="entry name" value="PsdUridine_synth_TruA_a/b_dom"/>
</dbReference>
<comment type="catalytic activity">
    <reaction evidence="5">
        <text>uridine(38/39/40) in tRNA = pseudouridine(38/39/40) in tRNA</text>
        <dbReference type="Rhea" id="RHEA:22376"/>
        <dbReference type="Rhea" id="RHEA-COMP:10085"/>
        <dbReference type="Rhea" id="RHEA-COMP:10087"/>
        <dbReference type="ChEBI" id="CHEBI:65314"/>
        <dbReference type="ChEBI" id="CHEBI:65315"/>
        <dbReference type="EC" id="5.4.99.12"/>
    </reaction>
</comment>
<reference evidence="7" key="1">
    <citation type="submission" date="2020-03" db="EMBL/GenBank/DDBJ databases">
        <title>Hybrid Assembly of Korean Phytophthora infestans isolates.</title>
        <authorList>
            <person name="Prokchorchik M."/>
            <person name="Lee Y."/>
            <person name="Seo J."/>
            <person name="Cho J.-H."/>
            <person name="Park Y.-E."/>
            <person name="Jang D.-C."/>
            <person name="Im J.-S."/>
            <person name="Choi J.-G."/>
            <person name="Park H.-J."/>
            <person name="Lee G.-B."/>
            <person name="Lee Y.-G."/>
            <person name="Hong S.-Y."/>
            <person name="Cho K."/>
            <person name="Sohn K.H."/>
        </authorList>
    </citation>
    <scope>NUCLEOTIDE SEQUENCE</scope>
    <source>
        <strain evidence="7">KR_2_A2</strain>
    </source>
</reference>
<evidence type="ECO:0000256" key="4">
    <source>
        <dbReference type="PROSITE-ProRule" id="PRU00023"/>
    </source>
</evidence>
<proteinExistence type="inferred from homology"/>
<keyword evidence="3 5" id="KW-0413">Isomerase</keyword>
<dbReference type="InterPro" id="IPR001406">
    <property type="entry name" value="PsdUridine_synth_TruA"/>
</dbReference>
<dbReference type="PROSITE" id="PS50297">
    <property type="entry name" value="ANK_REP_REGION"/>
    <property type="match status" value="2"/>
</dbReference>